<dbReference type="GO" id="GO:0000049">
    <property type="term" value="F:tRNA binding"/>
    <property type="evidence" value="ECO:0007669"/>
    <property type="project" value="TreeGrafter"/>
</dbReference>
<dbReference type="InterPro" id="IPR012340">
    <property type="entry name" value="NA-bd_OB-fold"/>
</dbReference>
<dbReference type="EMBL" id="CP014500">
    <property type="protein sequence ID" value="ANB11064.1"/>
    <property type="molecule type" value="Genomic_DNA"/>
</dbReference>
<evidence type="ECO:0000313" key="15">
    <source>
        <dbReference type="Proteomes" id="UP000189580"/>
    </source>
</evidence>
<sequence>MSDSAVKEATEQLQKTYLDEETGEQVSKTELKKRQKAREVAKKRAEKAAAAAEKAAASGEAKPKAKRDDDINPNQYFELRSTQIKALKETKAPNPYPHKFFVTIKINEFVEQYKHLKRGEELKDVEVSLAGRIHVKRESGTQLKFYVLHGEGTQVQVVAQAVGEETLPEIHDLLRRGDIVGVKGYPYRTSPKKGGEGEVSVFVKEIVLLTPSLRMLPTDHYGFKDLETRYRQRYLDLIMNNSTRDKFITRSKIISYIRKFFDSRDFVEVETPMMNQIAGGATAKPFITHHNDLNMDLFMRIAPELYLKELVVGGLERVYEIGRQFRNEGIDMTHNPEFTTCEFYQAYADVYDLMDTTELLFSEMVKEITGSYKVEYQPQGPEGKTWEIDFSRPWKRLDMIETLEEKLNVKFPPGDQLHTAETNEFLRGVLAKVGLECSPPLTNARMLDKLVGEYLEETCINPTFIFGHPQMMSPLAKYHRSRPGLCERFEVFVGTKEIANAYTELNDPFDQRDRFEEQARQKDQGDDEAQLIDETFCQALEYGLPPTGGWGCGIDRIAMFLTNSNSIKEVLLFPAMKPEVNN</sequence>
<reference evidence="14 15" key="1">
    <citation type="submission" date="2016-02" db="EMBL/GenBank/DDBJ databases">
        <title>Complete genome sequence and transcriptome regulation of the pentose utilising yeast Sugiyamaella lignohabitans.</title>
        <authorList>
            <person name="Bellasio M."/>
            <person name="Peymann A."/>
            <person name="Valli M."/>
            <person name="Sipitzky M."/>
            <person name="Graf A."/>
            <person name="Sauer M."/>
            <person name="Marx H."/>
            <person name="Mattanovich D."/>
        </authorList>
    </citation>
    <scope>NUCLEOTIDE SEQUENCE [LARGE SCALE GENOMIC DNA]</scope>
    <source>
        <strain evidence="14 15">CBS 10342</strain>
    </source>
</reference>
<keyword evidence="7" id="KW-0648">Protein biosynthesis</keyword>
<evidence type="ECO:0000256" key="1">
    <source>
        <dbReference type="ARBA" id="ARBA00008226"/>
    </source>
</evidence>
<dbReference type="PROSITE" id="PS50862">
    <property type="entry name" value="AA_TRNA_LIGASE_II"/>
    <property type="match status" value="1"/>
</dbReference>
<dbReference type="PRINTS" id="PR00982">
    <property type="entry name" value="TRNASYNTHLYS"/>
</dbReference>
<keyword evidence="15" id="KW-1185">Reference proteome</keyword>
<feature type="compositionally biased region" description="Low complexity" evidence="12">
    <location>
        <begin position="48"/>
        <end position="60"/>
    </location>
</feature>
<evidence type="ECO:0000256" key="3">
    <source>
        <dbReference type="ARBA" id="ARBA00013166"/>
    </source>
</evidence>
<comment type="similarity">
    <text evidence="1">Belongs to the class-II aminoacyl-tRNA synthetase family.</text>
</comment>
<dbReference type="GO" id="GO:0004824">
    <property type="term" value="F:lysine-tRNA ligase activity"/>
    <property type="evidence" value="ECO:0007669"/>
    <property type="project" value="UniProtKB-EC"/>
</dbReference>
<dbReference type="PIRSF" id="PIRSF039101">
    <property type="entry name" value="LysRS2"/>
    <property type="match status" value="1"/>
</dbReference>
<dbReference type="FunFam" id="3.30.930.10:FF:000044">
    <property type="entry name" value="Lysine--tRNA ligase"/>
    <property type="match status" value="1"/>
</dbReference>
<feature type="compositionally biased region" description="Basic and acidic residues" evidence="12">
    <location>
        <begin position="27"/>
        <end position="47"/>
    </location>
</feature>
<dbReference type="InterPro" id="IPR018149">
    <property type="entry name" value="Lys-tRNA-synth_II_C"/>
</dbReference>
<dbReference type="NCBIfam" id="TIGR00499">
    <property type="entry name" value="lysS_bact"/>
    <property type="match status" value="1"/>
</dbReference>
<dbReference type="OrthoDB" id="21243at2759"/>
<dbReference type="HAMAP" id="MF_00252">
    <property type="entry name" value="Lys_tRNA_synth_class2"/>
    <property type="match status" value="1"/>
</dbReference>
<evidence type="ECO:0000256" key="11">
    <source>
        <dbReference type="RuleBase" id="RU003748"/>
    </source>
</evidence>
<dbReference type="CDD" id="cd04322">
    <property type="entry name" value="LysRS_N"/>
    <property type="match status" value="1"/>
</dbReference>
<dbReference type="GO" id="GO:0005829">
    <property type="term" value="C:cytosol"/>
    <property type="evidence" value="ECO:0007669"/>
    <property type="project" value="TreeGrafter"/>
</dbReference>
<evidence type="ECO:0000256" key="7">
    <source>
        <dbReference type="ARBA" id="ARBA00022917"/>
    </source>
</evidence>
<evidence type="ECO:0000256" key="4">
    <source>
        <dbReference type="ARBA" id="ARBA00022598"/>
    </source>
</evidence>
<accession>A0A167C0H8</accession>
<feature type="domain" description="Aminoacyl-transfer RNA synthetases class-II family profile" evidence="13">
    <location>
        <begin position="250"/>
        <end position="578"/>
    </location>
</feature>
<dbReference type="GO" id="GO:0006430">
    <property type="term" value="P:lysyl-tRNA aminoacylation"/>
    <property type="evidence" value="ECO:0007669"/>
    <property type="project" value="InterPro"/>
</dbReference>
<proteinExistence type="inferred from homology"/>
<comment type="subunit">
    <text evidence="2">Homodimer.</text>
</comment>
<protein>
    <recommendedName>
        <fullName evidence="3 11">Lysine--tRNA ligase</fullName>
        <ecNumber evidence="3 11">6.1.1.6</ecNumber>
    </recommendedName>
    <alternativeName>
        <fullName evidence="9 11">Lysyl-tRNA synthetase</fullName>
    </alternativeName>
</protein>
<feature type="compositionally biased region" description="Basic and acidic residues" evidence="12">
    <location>
        <begin position="61"/>
        <end position="70"/>
    </location>
</feature>
<dbReference type="InterPro" id="IPR006195">
    <property type="entry name" value="aa-tRNA-synth_II"/>
</dbReference>
<comment type="catalytic activity">
    <reaction evidence="10 11">
        <text>tRNA(Lys) + L-lysine + ATP = L-lysyl-tRNA(Lys) + AMP + diphosphate</text>
        <dbReference type="Rhea" id="RHEA:20792"/>
        <dbReference type="Rhea" id="RHEA-COMP:9696"/>
        <dbReference type="Rhea" id="RHEA-COMP:9697"/>
        <dbReference type="ChEBI" id="CHEBI:30616"/>
        <dbReference type="ChEBI" id="CHEBI:32551"/>
        <dbReference type="ChEBI" id="CHEBI:33019"/>
        <dbReference type="ChEBI" id="CHEBI:78442"/>
        <dbReference type="ChEBI" id="CHEBI:78529"/>
        <dbReference type="ChEBI" id="CHEBI:456215"/>
        <dbReference type="EC" id="6.1.1.6"/>
    </reaction>
</comment>
<feature type="region of interest" description="Disordered" evidence="12">
    <location>
        <begin position="1"/>
        <end position="74"/>
    </location>
</feature>
<name>A0A167C0H8_9ASCO</name>
<dbReference type="InterPro" id="IPR002313">
    <property type="entry name" value="Lys-tRNA-ligase_II"/>
</dbReference>
<gene>
    <name evidence="14" type="primary">KRS1</name>
    <name evidence="14" type="ORF">AWJ20_3860</name>
</gene>
<evidence type="ECO:0000313" key="14">
    <source>
        <dbReference type="EMBL" id="ANB11064.1"/>
    </source>
</evidence>
<dbReference type="InterPro" id="IPR004364">
    <property type="entry name" value="Aa-tRNA-synt_II"/>
</dbReference>
<feature type="compositionally biased region" description="Basic and acidic residues" evidence="12">
    <location>
        <begin position="1"/>
        <end position="10"/>
    </location>
</feature>
<dbReference type="Gene3D" id="3.30.930.10">
    <property type="entry name" value="Bira Bifunctional Protein, Domain 2"/>
    <property type="match status" value="1"/>
</dbReference>
<evidence type="ECO:0000256" key="2">
    <source>
        <dbReference type="ARBA" id="ARBA00011738"/>
    </source>
</evidence>
<evidence type="ECO:0000256" key="6">
    <source>
        <dbReference type="ARBA" id="ARBA00022840"/>
    </source>
</evidence>
<dbReference type="KEGG" id="slb:AWJ20_3860"/>
<dbReference type="SUPFAM" id="SSF50249">
    <property type="entry name" value="Nucleic acid-binding proteins"/>
    <property type="match status" value="1"/>
</dbReference>
<dbReference type="FunFam" id="2.40.50.140:FF:000050">
    <property type="entry name" value="Lysine--tRNA ligase"/>
    <property type="match status" value="1"/>
</dbReference>
<organism evidence="14 15">
    <name type="scientific">Sugiyamaella lignohabitans</name>
    <dbReference type="NCBI Taxonomy" id="796027"/>
    <lineage>
        <taxon>Eukaryota</taxon>
        <taxon>Fungi</taxon>
        <taxon>Dikarya</taxon>
        <taxon>Ascomycota</taxon>
        <taxon>Saccharomycotina</taxon>
        <taxon>Dipodascomycetes</taxon>
        <taxon>Dipodascales</taxon>
        <taxon>Trichomonascaceae</taxon>
        <taxon>Sugiyamaella</taxon>
    </lineage>
</organism>
<dbReference type="Gene3D" id="2.40.50.140">
    <property type="entry name" value="Nucleic acid-binding proteins"/>
    <property type="match status" value="1"/>
</dbReference>
<keyword evidence="6" id="KW-0067">ATP-binding</keyword>
<dbReference type="RefSeq" id="XP_018733541.1">
    <property type="nucleotide sequence ID" value="XM_018880896.1"/>
</dbReference>
<dbReference type="NCBIfam" id="NF001756">
    <property type="entry name" value="PRK00484.1"/>
    <property type="match status" value="1"/>
</dbReference>
<dbReference type="GeneID" id="30035928"/>
<dbReference type="EC" id="6.1.1.6" evidence="3 11"/>
<dbReference type="InterPro" id="IPR034762">
    <property type="entry name" value="Lys-tRNA-ligase_II_bac/euk"/>
</dbReference>
<evidence type="ECO:0000256" key="10">
    <source>
        <dbReference type="ARBA" id="ARBA00048573"/>
    </source>
</evidence>
<dbReference type="GO" id="GO:0005524">
    <property type="term" value="F:ATP binding"/>
    <property type="evidence" value="ECO:0007669"/>
    <property type="project" value="UniProtKB-KW"/>
</dbReference>
<dbReference type="AlphaFoldDB" id="A0A167C0H8"/>
<evidence type="ECO:0000256" key="8">
    <source>
        <dbReference type="ARBA" id="ARBA00023146"/>
    </source>
</evidence>
<evidence type="ECO:0000256" key="12">
    <source>
        <dbReference type="SAM" id="MobiDB-lite"/>
    </source>
</evidence>
<dbReference type="SUPFAM" id="SSF55681">
    <property type="entry name" value="Class II aaRS and biotin synthetases"/>
    <property type="match status" value="1"/>
</dbReference>
<keyword evidence="5" id="KW-0547">Nucleotide-binding</keyword>
<dbReference type="InterPro" id="IPR004365">
    <property type="entry name" value="NA-bd_OB_tRNA"/>
</dbReference>
<keyword evidence="8" id="KW-0030">Aminoacyl-tRNA synthetase</keyword>
<keyword evidence="4 14" id="KW-0436">Ligase</keyword>
<dbReference type="CDD" id="cd00775">
    <property type="entry name" value="LysRS_core"/>
    <property type="match status" value="1"/>
</dbReference>
<evidence type="ECO:0000256" key="9">
    <source>
        <dbReference type="ARBA" id="ARBA00030563"/>
    </source>
</evidence>
<dbReference type="Proteomes" id="UP000189580">
    <property type="component" value="Chromosome c"/>
</dbReference>
<evidence type="ECO:0000259" key="13">
    <source>
        <dbReference type="PROSITE" id="PS50862"/>
    </source>
</evidence>
<dbReference type="Pfam" id="PF01336">
    <property type="entry name" value="tRNA_anti-codon"/>
    <property type="match status" value="1"/>
</dbReference>
<dbReference type="InterPro" id="IPR044136">
    <property type="entry name" value="Lys-tRNA-ligase_II_N"/>
</dbReference>
<dbReference type="InterPro" id="IPR045864">
    <property type="entry name" value="aa-tRNA-synth_II/BPL/LPL"/>
</dbReference>
<dbReference type="Pfam" id="PF00152">
    <property type="entry name" value="tRNA-synt_2"/>
    <property type="match status" value="1"/>
</dbReference>
<evidence type="ECO:0000256" key="5">
    <source>
        <dbReference type="ARBA" id="ARBA00022741"/>
    </source>
</evidence>
<dbReference type="PANTHER" id="PTHR42918">
    <property type="entry name" value="LYSYL-TRNA SYNTHETASE"/>
    <property type="match status" value="1"/>
</dbReference>
<dbReference type="PANTHER" id="PTHR42918:SF9">
    <property type="entry name" value="LYSINE--TRNA LIGASE"/>
    <property type="match status" value="1"/>
</dbReference>